<dbReference type="EMBL" id="MT072318">
    <property type="protein sequence ID" value="QIJ55602.1"/>
    <property type="molecule type" value="Genomic_DNA"/>
</dbReference>
<evidence type="ECO:0000313" key="7">
    <source>
        <dbReference type="EMBL" id="QIJ55630.1"/>
    </source>
</evidence>
<dbReference type="Pfam" id="PF03338">
    <property type="entry name" value="Pox_J1"/>
    <property type="match status" value="1"/>
</dbReference>
<reference evidence="2" key="3">
    <citation type="submission" date="2020-02" db="EMBL/GenBank/DDBJ databases">
        <title>Novel DNA viruses discovered in Iberian hares (Lepus granatensis).</title>
        <authorList>
            <person name="Agueda-Pinto A."/>
            <person name="Kraberger S."/>
            <person name="Lund M.C."/>
            <person name="Gortazar C."/>
            <person name="McFadden G."/>
            <person name="Esteves P.J."/>
            <person name="Varsani A."/>
        </authorList>
    </citation>
    <scope>NUCLEOTIDE SEQUENCE</scope>
    <source>
        <strain evidence="8">MYXV_tol_Lag04_V</strain>
        <strain evidence="7">MYXV_tol_Lag06_ear</strain>
        <strain evidence="6">MYXV_tol_Lag06_EL</strain>
        <strain evidence="5">MYXV_tol_Lag06_V</strain>
        <strain evidence="4">MYXV_tol_Lag07_ear</strain>
        <strain evidence="3">MYXV_tol_Lag07_EL</strain>
        <strain evidence="2">MYXV_tol_Lag14_V</strain>
    </source>
</reference>
<evidence type="ECO:0000313" key="3">
    <source>
        <dbReference type="EMBL" id="QIJ55602.1"/>
    </source>
</evidence>
<dbReference type="EMBL" id="MT072321">
    <property type="protein sequence ID" value="QIJ55623.1"/>
    <property type="molecule type" value="Genomic_DNA"/>
</dbReference>
<dbReference type="EMBL" id="MK836424">
    <property type="protein sequence ID" value="QCO69501.1"/>
    <property type="molecule type" value="Genomic_DNA"/>
</dbReference>
<dbReference type="EMBL" id="MT072319">
    <property type="protein sequence ID" value="QIJ55609.1"/>
    <property type="molecule type" value="Genomic_DNA"/>
</dbReference>
<accession>A0A4P8EU46</accession>
<evidence type="ECO:0000313" key="5">
    <source>
        <dbReference type="EMBL" id="QIJ55616.1"/>
    </source>
</evidence>
<evidence type="ECO:0000313" key="11">
    <source>
        <dbReference type="Proteomes" id="UP000299834"/>
    </source>
</evidence>
<dbReference type="InterPro" id="IPR005006">
    <property type="entry name" value="Poxvirus_J1"/>
</dbReference>
<protein>
    <submittedName>
        <fullName evidence="1 9">Viron protein</fullName>
    </submittedName>
</protein>
<evidence type="ECO:0000313" key="8">
    <source>
        <dbReference type="EMBL" id="QIJ55637.1"/>
    </source>
</evidence>
<evidence type="ECO:0000313" key="9">
    <source>
        <dbReference type="EMBL" id="QOW08764.1"/>
    </source>
</evidence>
<evidence type="ECO:0000313" key="1">
    <source>
        <dbReference type="EMBL" id="QCO69501.1"/>
    </source>
</evidence>
<proteinExistence type="predicted"/>
<organism evidence="1 11">
    <name type="scientific">Myxoma virus</name>
    <dbReference type="NCBI Taxonomy" id="10273"/>
    <lineage>
        <taxon>Viruses</taxon>
        <taxon>Varidnaviria</taxon>
        <taxon>Bamfordvirae</taxon>
        <taxon>Nucleocytoviricota</taxon>
        <taxon>Pokkesviricetes</taxon>
        <taxon>Chitovirales</taxon>
        <taxon>Poxviridae</taxon>
        <taxon>Chordopoxvirinae</taxon>
        <taxon>Leporipoxvirus</taxon>
        <taxon>Leporipoxvirus myxoma</taxon>
    </lineage>
</organism>
<sequence length="150" mass="17510">MDHGKYLLTIFLKDDESFFKYLSEQDDDTAMSDVQIITEYLDFLLELLIKSKDKLEAVGYYYAPLSEEYKSVFEFSDMLSLRKLFNKIPVNTVTNTPVFVDKGYLSDFVVASTRLKNQLKLPVNKEIKVSYIDPKKDITFNNILSILHRK</sequence>
<dbReference type="Proteomes" id="UP000299834">
    <property type="component" value="Segment"/>
</dbReference>
<evidence type="ECO:0000313" key="4">
    <source>
        <dbReference type="EMBL" id="QIJ55609.1"/>
    </source>
</evidence>
<evidence type="ECO:0000313" key="6">
    <source>
        <dbReference type="EMBL" id="QIJ55623.1"/>
    </source>
</evidence>
<reference evidence="9" key="2">
    <citation type="journal article" date="2020" name="Viruses">
        <title>Detection of recombinant Hare Myxoma Virus in wild rabbits (Oryctolagus cuniculus algirus).</title>
        <authorList>
            <person name="Abade Dos Santos F.A."/>
            <person name="Carvalho C.L."/>
            <person name="Pinto A."/>
            <person name="Rai R."/>
            <person name="Monteiro M."/>
            <person name="Carvalho P."/>
            <person name="Mendonca P."/>
            <person name="Peleteiro M.C."/>
            <person name="Parra F."/>
            <person name="Duarte M.D."/>
        </authorList>
    </citation>
    <scope>NUCLEOTIDE SEQUENCE</scope>
    <source>
        <strain evidence="9">15758PT20</strain>
        <strain evidence="10">20545PT20</strain>
    </source>
</reference>
<dbReference type="EMBL" id="MT072317">
    <property type="protein sequence ID" value="QIJ55595.1"/>
    <property type="molecule type" value="Genomic_DNA"/>
</dbReference>
<dbReference type="EMBL" id="MT072322">
    <property type="protein sequence ID" value="QIJ55630.1"/>
    <property type="molecule type" value="Genomic_DNA"/>
</dbReference>
<reference evidence="9" key="4">
    <citation type="submission" date="2020-08" db="EMBL/GenBank/DDBJ databases">
        <authorList>
            <person name="Abade dos Santos F.A."/>
            <person name="Dalton K."/>
            <person name="Carvalho C."/>
            <person name="Pinto A."/>
            <person name="Rai R."/>
            <person name="Monteiro M."/>
            <person name="Peleteiro M.C."/>
            <person name="Carvalho P."/>
            <person name="Mendonca P."/>
            <person name="Parra F."/>
            <person name="Duarte M."/>
        </authorList>
    </citation>
    <scope>NUCLEOTIDE SEQUENCE</scope>
    <source>
        <strain evidence="9">15758PT20</strain>
        <strain evidence="10">20545PT20</strain>
    </source>
</reference>
<reference evidence="1 11" key="1">
    <citation type="submission" date="2019-04" db="EMBL/GenBank/DDBJ databases">
        <title>Identification of a recombinant Myxoma virus infecting Iberian hare.</title>
        <authorList>
            <person name="Agueda-Pinto A."/>
            <person name="Lemos de Matos A."/>
            <person name="Abrantes M."/>
            <person name="Kraberger S."/>
            <person name="Gortazar C."/>
            <person name="McFadden G."/>
            <person name="Varsani A."/>
            <person name="Esteves P.J."/>
        </authorList>
    </citation>
    <scope>NUCLEOTIDE SEQUENCE [LARGE SCALE GENOMIC DNA]</scope>
    <source>
        <strain evidence="1">Toledo</strain>
    </source>
</reference>
<dbReference type="EMBL" id="MT072320">
    <property type="protein sequence ID" value="QIJ55616.1"/>
    <property type="molecule type" value="Genomic_DNA"/>
</dbReference>
<evidence type="ECO:0000313" key="2">
    <source>
        <dbReference type="EMBL" id="QIJ55595.1"/>
    </source>
</evidence>
<dbReference type="EMBL" id="MT940239">
    <property type="protein sequence ID" value="QOW08764.1"/>
    <property type="molecule type" value="Genomic_DNA"/>
</dbReference>
<name>A0A4P8EU46_9POXV</name>
<dbReference type="EMBL" id="MT072323">
    <property type="protein sequence ID" value="QIJ55637.1"/>
    <property type="molecule type" value="Genomic_DNA"/>
</dbReference>
<evidence type="ECO:0000313" key="10">
    <source>
        <dbReference type="EMBL" id="QOW08771.1"/>
    </source>
</evidence>
<dbReference type="EMBL" id="MT940240">
    <property type="protein sequence ID" value="QOW08771.1"/>
    <property type="molecule type" value="Genomic_DNA"/>
</dbReference>